<name>A0A6A5HNE0_CAERE</name>
<sequence length="107" mass="12491">MIEFHSGHIDLAEYLVALLQILILIVMDLHGHLIQLNQIFAHLELRSNRWIVETEHSRAAESRGETIDEVSRFFDRLGAGGHFEWGRDEWTVTHVGRDHVRLEIKEI</sequence>
<dbReference type="RefSeq" id="XP_053590672.1">
    <property type="nucleotide sequence ID" value="XM_053726478.1"/>
</dbReference>
<comment type="caution">
    <text evidence="1">The sequence shown here is derived from an EMBL/GenBank/DDBJ whole genome shotgun (WGS) entry which is preliminary data.</text>
</comment>
<dbReference type="CTD" id="78774536"/>
<dbReference type="GeneID" id="78774536"/>
<evidence type="ECO:0000313" key="1">
    <source>
        <dbReference type="EMBL" id="KAF1767873.1"/>
    </source>
</evidence>
<evidence type="ECO:0000313" key="2">
    <source>
        <dbReference type="Proteomes" id="UP000483820"/>
    </source>
</evidence>
<dbReference type="AlphaFoldDB" id="A0A6A5HNE0"/>
<proteinExistence type="predicted"/>
<protein>
    <submittedName>
        <fullName evidence="1">Uncharacterized protein</fullName>
    </submittedName>
</protein>
<dbReference type="Proteomes" id="UP000483820">
    <property type="component" value="Chromosome II"/>
</dbReference>
<gene>
    <name evidence="1" type="ORF">GCK72_007832</name>
</gene>
<accession>A0A6A5HNE0</accession>
<organism evidence="1 2">
    <name type="scientific">Caenorhabditis remanei</name>
    <name type="common">Caenorhabditis vulgaris</name>
    <dbReference type="NCBI Taxonomy" id="31234"/>
    <lineage>
        <taxon>Eukaryota</taxon>
        <taxon>Metazoa</taxon>
        <taxon>Ecdysozoa</taxon>
        <taxon>Nematoda</taxon>
        <taxon>Chromadorea</taxon>
        <taxon>Rhabditida</taxon>
        <taxon>Rhabditina</taxon>
        <taxon>Rhabditomorpha</taxon>
        <taxon>Rhabditoidea</taxon>
        <taxon>Rhabditidae</taxon>
        <taxon>Peloderinae</taxon>
        <taxon>Caenorhabditis</taxon>
    </lineage>
</organism>
<dbReference type="KEGG" id="crq:GCK72_007832"/>
<dbReference type="EMBL" id="WUAV01000002">
    <property type="protein sequence ID" value="KAF1767873.1"/>
    <property type="molecule type" value="Genomic_DNA"/>
</dbReference>
<reference evidence="1 2" key="1">
    <citation type="submission" date="2019-12" db="EMBL/GenBank/DDBJ databases">
        <title>Chromosome-level assembly of the Caenorhabditis remanei genome.</title>
        <authorList>
            <person name="Teterina A.A."/>
            <person name="Willis J.H."/>
            <person name="Phillips P.C."/>
        </authorList>
    </citation>
    <scope>NUCLEOTIDE SEQUENCE [LARGE SCALE GENOMIC DNA]</scope>
    <source>
        <strain evidence="1 2">PX506</strain>
        <tissue evidence="1">Whole organism</tissue>
    </source>
</reference>